<proteinExistence type="predicted"/>
<reference evidence="1" key="2">
    <citation type="journal article" date="2015" name="Data Brief">
        <title>Shoot transcriptome of the giant reed, Arundo donax.</title>
        <authorList>
            <person name="Barrero R.A."/>
            <person name="Guerrero F.D."/>
            <person name="Moolhuijzen P."/>
            <person name="Goolsby J.A."/>
            <person name="Tidwell J."/>
            <person name="Bellgard S.E."/>
            <person name="Bellgard M.I."/>
        </authorList>
    </citation>
    <scope>NUCLEOTIDE SEQUENCE</scope>
    <source>
        <tissue evidence="1">Shoot tissue taken approximately 20 cm above the soil surface</tissue>
    </source>
</reference>
<dbReference type="EMBL" id="GBRH01161642">
    <property type="protein sequence ID" value="JAE36254.1"/>
    <property type="molecule type" value="Transcribed_RNA"/>
</dbReference>
<evidence type="ECO:0000313" key="1">
    <source>
        <dbReference type="EMBL" id="JAE36254.1"/>
    </source>
</evidence>
<dbReference type="AlphaFoldDB" id="A0A0A9HK94"/>
<accession>A0A0A9HK94</accession>
<sequence>MHSSTVLLCHMQHAVVHWLWRALAQVAKMGT</sequence>
<organism evidence="1">
    <name type="scientific">Arundo donax</name>
    <name type="common">Giant reed</name>
    <name type="synonym">Donax arundinaceus</name>
    <dbReference type="NCBI Taxonomy" id="35708"/>
    <lineage>
        <taxon>Eukaryota</taxon>
        <taxon>Viridiplantae</taxon>
        <taxon>Streptophyta</taxon>
        <taxon>Embryophyta</taxon>
        <taxon>Tracheophyta</taxon>
        <taxon>Spermatophyta</taxon>
        <taxon>Magnoliopsida</taxon>
        <taxon>Liliopsida</taxon>
        <taxon>Poales</taxon>
        <taxon>Poaceae</taxon>
        <taxon>PACMAD clade</taxon>
        <taxon>Arundinoideae</taxon>
        <taxon>Arundineae</taxon>
        <taxon>Arundo</taxon>
    </lineage>
</organism>
<reference evidence="1" key="1">
    <citation type="submission" date="2014-09" db="EMBL/GenBank/DDBJ databases">
        <authorList>
            <person name="Magalhaes I.L.F."/>
            <person name="Oliveira U."/>
            <person name="Santos F.R."/>
            <person name="Vidigal T.H.D.A."/>
            <person name="Brescovit A.D."/>
            <person name="Santos A.J."/>
        </authorList>
    </citation>
    <scope>NUCLEOTIDE SEQUENCE</scope>
    <source>
        <tissue evidence="1">Shoot tissue taken approximately 20 cm above the soil surface</tissue>
    </source>
</reference>
<name>A0A0A9HK94_ARUDO</name>
<protein>
    <submittedName>
        <fullName evidence="1">Uncharacterized protein</fullName>
    </submittedName>
</protein>